<gene>
    <name evidence="6" type="ORF">FB561_5045</name>
</gene>
<evidence type="ECO:0000259" key="5">
    <source>
        <dbReference type="PROSITE" id="PS50977"/>
    </source>
</evidence>
<accession>A0A561BYA8</accession>
<keyword evidence="3" id="KW-0804">Transcription</keyword>
<dbReference type="RefSeq" id="WP_145810832.1">
    <property type="nucleotide sequence ID" value="NZ_VIVK01000001.1"/>
</dbReference>
<evidence type="ECO:0000313" key="7">
    <source>
        <dbReference type="Proteomes" id="UP000318380"/>
    </source>
</evidence>
<dbReference type="EMBL" id="VIVK01000001">
    <property type="protein sequence ID" value="TWD83876.1"/>
    <property type="molecule type" value="Genomic_DNA"/>
</dbReference>
<dbReference type="PROSITE" id="PS50977">
    <property type="entry name" value="HTH_TETR_2"/>
    <property type="match status" value="1"/>
</dbReference>
<evidence type="ECO:0000256" key="1">
    <source>
        <dbReference type="ARBA" id="ARBA00023015"/>
    </source>
</evidence>
<dbReference type="InterPro" id="IPR009057">
    <property type="entry name" value="Homeodomain-like_sf"/>
</dbReference>
<dbReference type="Proteomes" id="UP000318380">
    <property type="component" value="Unassembled WGS sequence"/>
</dbReference>
<organism evidence="6 7">
    <name type="scientific">Kribbella amoyensis</name>
    <dbReference type="NCBI Taxonomy" id="996641"/>
    <lineage>
        <taxon>Bacteria</taxon>
        <taxon>Bacillati</taxon>
        <taxon>Actinomycetota</taxon>
        <taxon>Actinomycetes</taxon>
        <taxon>Propionibacteriales</taxon>
        <taxon>Kribbellaceae</taxon>
        <taxon>Kribbella</taxon>
    </lineage>
</organism>
<dbReference type="PANTHER" id="PTHR30055">
    <property type="entry name" value="HTH-TYPE TRANSCRIPTIONAL REGULATOR RUTR"/>
    <property type="match status" value="1"/>
</dbReference>
<comment type="caution">
    <text evidence="6">The sequence shown here is derived from an EMBL/GenBank/DDBJ whole genome shotgun (WGS) entry which is preliminary data.</text>
</comment>
<evidence type="ECO:0000313" key="6">
    <source>
        <dbReference type="EMBL" id="TWD83876.1"/>
    </source>
</evidence>
<dbReference type="Gene3D" id="1.10.357.10">
    <property type="entry name" value="Tetracycline Repressor, domain 2"/>
    <property type="match status" value="1"/>
</dbReference>
<keyword evidence="7" id="KW-1185">Reference proteome</keyword>
<dbReference type="AlphaFoldDB" id="A0A561BYA8"/>
<keyword evidence="1" id="KW-0805">Transcription regulation</keyword>
<proteinExistence type="predicted"/>
<dbReference type="PANTHER" id="PTHR30055:SF234">
    <property type="entry name" value="HTH-TYPE TRANSCRIPTIONAL REGULATOR BETI"/>
    <property type="match status" value="1"/>
</dbReference>
<evidence type="ECO:0000256" key="3">
    <source>
        <dbReference type="ARBA" id="ARBA00023163"/>
    </source>
</evidence>
<evidence type="ECO:0000256" key="2">
    <source>
        <dbReference type="ARBA" id="ARBA00023125"/>
    </source>
</evidence>
<keyword evidence="2 4" id="KW-0238">DNA-binding</keyword>
<dbReference type="SUPFAM" id="SSF46689">
    <property type="entry name" value="Homeodomain-like"/>
    <property type="match status" value="1"/>
</dbReference>
<dbReference type="GO" id="GO:0000976">
    <property type="term" value="F:transcription cis-regulatory region binding"/>
    <property type="evidence" value="ECO:0007669"/>
    <property type="project" value="TreeGrafter"/>
</dbReference>
<sequence>MPDRLTGPAVGKTRDRLLTAGLRLFAEHDFHSVRVGDIEEAAGLVPRRGAMYRHFASKDALLEAAVEAHLQSVAAAGLQYQGDGERPVASTGEVGALILAEMDRQQLITLVLERNGHRLPALRDRFRAGVSDAGYRTMRNLLTAWLSAARPTAEPRFVDGLAVHLLGAMVNARRSTWTLGAPPLGLTDAELIAGWVALCDGWLAGGRPDQT</sequence>
<name>A0A561BYA8_9ACTN</name>
<dbReference type="InterPro" id="IPR001647">
    <property type="entry name" value="HTH_TetR"/>
</dbReference>
<dbReference type="OrthoDB" id="9805134at2"/>
<feature type="domain" description="HTH tetR-type" evidence="5">
    <location>
        <begin position="11"/>
        <end position="73"/>
    </location>
</feature>
<dbReference type="GO" id="GO:0003700">
    <property type="term" value="F:DNA-binding transcription factor activity"/>
    <property type="evidence" value="ECO:0007669"/>
    <property type="project" value="TreeGrafter"/>
</dbReference>
<reference evidence="6 7" key="1">
    <citation type="submission" date="2019-06" db="EMBL/GenBank/DDBJ databases">
        <title>Sequencing the genomes of 1000 actinobacteria strains.</title>
        <authorList>
            <person name="Klenk H.-P."/>
        </authorList>
    </citation>
    <scope>NUCLEOTIDE SEQUENCE [LARGE SCALE GENOMIC DNA]</scope>
    <source>
        <strain evidence="6 7">DSM 24683</strain>
    </source>
</reference>
<evidence type="ECO:0000256" key="4">
    <source>
        <dbReference type="PROSITE-ProRule" id="PRU00335"/>
    </source>
</evidence>
<feature type="DNA-binding region" description="H-T-H motif" evidence="4">
    <location>
        <begin position="36"/>
        <end position="55"/>
    </location>
</feature>
<protein>
    <submittedName>
        <fullName evidence="6">TetR family transcriptional regulator</fullName>
    </submittedName>
</protein>
<dbReference type="InterPro" id="IPR050109">
    <property type="entry name" value="HTH-type_TetR-like_transc_reg"/>
</dbReference>
<dbReference type="Pfam" id="PF00440">
    <property type="entry name" value="TetR_N"/>
    <property type="match status" value="1"/>
</dbReference>